<evidence type="ECO:0000256" key="2">
    <source>
        <dbReference type="ARBA" id="ARBA00022692"/>
    </source>
</evidence>
<dbReference type="InterPro" id="IPR007203">
    <property type="entry name" value="ORMDL"/>
</dbReference>
<evidence type="ECO:0008006" key="7">
    <source>
        <dbReference type="Google" id="ProtNLM"/>
    </source>
</evidence>
<evidence type="ECO:0000256" key="1">
    <source>
        <dbReference type="ARBA" id="ARBA00004141"/>
    </source>
</evidence>
<keyword evidence="4" id="KW-0472">Membrane</keyword>
<organism evidence="5 6">
    <name type="scientific">Pichia kudriavzevii</name>
    <name type="common">Yeast</name>
    <name type="synonym">Issatchenkia orientalis</name>
    <dbReference type="NCBI Taxonomy" id="4909"/>
    <lineage>
        <taxon>Eukaryota</taxon>
        <taxon>Fungi</taxon>
        <taxon>Dikarya</taxon>
        <taxon>Ascomycota</taxon>
        <taxon>Saccharomycotina</taxon>
        <taxon>Pichiomycetes</taxon>
        <taxon>Pichiales</taxon>
        <taxon>Pichiaceae</taxon>
        <taxon>Pichia</taxon>
    </lineage>
</organism>
<dbReference type="HOGENOM" id="CLU_1885664_0_0_1"/>
<dbReference type="VEuPathDB" id="FungiDB:C5L36_0A08700"/>
<keyword evidence="3" id="KW-1133">Transmembrane helix</keyword>
<dbReference type="GO" id="GO:0005789">
    <property type="term" value="C:endoplasmic reticulum membrane"/>
    <property type="evidence" value="ECO:0007669"/>
    <property type="project" value="InterPro"/>
</dbReference>
<comment type="subcellular location">
    <subcellularLocation>
        <location evidence="1">Membrane</location>
        <topology evidence="1">Multi-pass membrane protein</topology>
    </subcellularLocation>
</comment>
<dbReference type="AlphaFoldDB" id="A0A099NWN0"/>
<accession>A0A099NWN0</accession>
<dbReference type="PANTHER" id="PTHR12665">
    <property type="entry name" value="ORMDL PROTEINS"/>
    <property type="match status" value="1"/>
</dbReference>
<name>A0A099NWN0_PICKU</name>
<proteinExistence type="predicted"/>
<comment type="caution">
    <text evidence="5">The sequence shown here is derived from an EMBL/GenBank/DDBJ whole genome shotgun (WGS) entry which is preliminary data.</text>
</comment>
<dbReference type="PIRSF" id="PIRSF018147">
    <property type="entry name" value="ORMDL"/>
    <property type="match status" value="1"/>
</dbReference>
<protein>
    <recommendedName>
        <fullName evidence="7">Protein ORM1</fullName>
    </recommendedName>
</protein>
<evidence type="ECO:0000256" key="4">
    <source>
        <dbReference type="ARBA" id="ARBA00023136"/>
    </source>
</evidence>
<dbReference type="Pfam" id="PF04061">
    <property type="entry name" value="ORMDL"/>
    <property type="match status" value="1"/>
</dbReference>
<keyword evidence="2" id="KW-0812">Transmembrane</keyword>
<dbReference type="eggNOG" id="KOG3319">
    <property type="taxonomic scope" value="Eukaryota"/>
</dbReference>
<evidence type="ECO:0000313" key="6">
    <source>
        <dbReference type="Proteomes" id="UP000029867"/>
    </source>
</evidence>
<reference evidence="6" key="1">
    <citation type="journal article" date="2014" name="Microb. Cell Fact.">
        <title>Exploiting Issatchenkia orientalis SD108 for succinic acid production.</title>
        <authorList>
            <person name="Xiao H."/>
            <person name="Shao Z."/>
            <person name="Jiang Y."/>
            <person name="Dole S."/>
            <person name="Zhao H."/>
        </authorList>
    </citation>
    <scope>NUCLEOTIDE SEQUENCE [LARGE SCALE GENOMIC DNA]</scope>
    <source>
        <strain evidence="6">SD108</strain>
    </source>
</reference>
<gene>
    <name evidence="5" type="ORF">JL09_g4494</name>
</gene>
<sequence>MLLKFFYDLIPIYTNEISWTLTNVTYVIGSYIMFHQIKGTPFDFNNGAYDNLNMWEQIDNGAQFTPVKKFLLGVPIALFLISTHYSNYDLTLFVVNLVACLVVVIPKLPFSHRLRVNIPYLTDQQIVPGI</sequence>
<evidence type="ECO:0000256" key="3">
    <source>
        <dbReference type="ARBA" id="ARBA00022989"/>
    </source>
</evidence>
<dbReference type="EMBL" id="JQFK01000079">
    <property type="protein sequence ID" value="KGK36347.1"/>
    <property type="molecule type" value="Genomic_DNA"/>
</dbReference>
<evidence type="ECO:0000313" key="5">
    <source>
        <dbReference type="EMBL" id="KGK36347.1"/>
    </source>
</evidence>
<dbReference type="Proteomes" id="UP000029867">
    <property type="component" value="Unassembled WGS sequence"/>
</dbReference>